<organism evidence="1 2">
    <name type="scientific">Streptomyces syringium</name>
    <dbReference type="NCBI Taxonomy" id="76729"/>
    <lineage>
        <taxon>Bacteria</taxon>
        <taxon>Bacillati</taxon>
        <taxon>Actinomycetota</taxon>
        <taxon>Actinomycetes</taxon>
        <taxon>Kitasatosporales</taxon>
        <taxon>Streptomycetaceae</taxon>
        <taxon>Streptomyces</taxon>
    </lineage>
</organism>
<comment type="caution">
    <text evidence="1">The sequence shown here is derived from an EMBL/GenBank/DDBJ whole genome shotgun (WGS) entry which is preliminary data.</text>
</comment>
<sequence>MLAQGTTRFATPAETSAVGDLMVEPEAAVSGAPVPSPEASMILLVSLLLSPKEPKEPKGK</sequence>
<accession>A0ABS4Y707</accession>
<evidence type="ECO:0000313" key="2">
    <source>
        <dbReference type="Proteomes" id="UP001519291"/>
    </source>
</evidence>
<gene>
    <name evidence="1" type="ORF">JO379_004037</name>
</gene>
<keyword evidence="2" id="KW-1185">Reference proteome</keyword>
<dbReference type="RefSeq" id="WP_130879398.1">
    <property type="nucleotide sequence ID" value="NZ_JAGIOH010000001.1"/>
</dbReference>
<name>A0ABS4Y707_9ACTN</name>
<reference evidence="1 2" key="1">
    <citation type="submission" date="2021-03" db="EMBL/GenBank/DDBJ databases">
        <title>Sequencing the genomes of 1000 actinobacteria strains.</title>
        <authorList>
            <person name="Klenk H.-P."/>
        </authorList>
    </citation>
    <scope>NUCLEOTIDE SEQUENCE [LARGE SCALE GENOMIC DNA]</scope>
    <source>
        <strain evidence="1 2">DSM 41480</strain>
    </source>
</reference>
<protein>
    <recommendedName>
        <fullName evidence="3">PEP-CTERM protein-sorting domain-containing protein</fullName>
    </recommendedName>
</protein>
<dbReference type="GeneID" id="91570914"/>
<dbReference type="Proteomes" id="UP001519291">
    <property type="component" value="Unassembled WGS sequence"/>
</dbReference>
<evidence type="ECO:0008006" key="3">
    <source>
        <dbReference type="Google" id="ProtNLM"/>
    </source>
</evidence>
<evidence type="ECO:0000313" key="1">
    <source>
        <dbReference type="EMBL" id="MBP2404568.1"/>
    </source>
</evidence>
<dbReference type="EMBL" id="JAGIOH010000001">
    <property type="protein sequence ID" value="MBP2404568.1"/>
    <property type="molecule type" value="Genomic_DNA"/>
</dbReference>
<proteinExistence type="predicted"/>